<sequence length="147" mass="16908">MLKIVPAATLGYIMTRQRFMEKLSRDDSSASHGLRRLANKRVPQGEIQGLMMRGEFLAVTFSWETIGPDQRFGRGSPVALSERTPQRSVVEEHAWRRDQKTRYENKGGKKLLSVRVLFTIDKKFIMKKNYIRCRPPALNAETREAGI</sequence>
<protein>
    <submittedName>
        <fullName evidence="1">Uncharacterized protein</fullName>
    </submittedName>
</protein>
<proteinExistence type="predicted"/>
<evidence type="ECO:0000313" key="1">
    <source>
        <dbReference type="EMBL" id="KAF0039882.1"/>
    </source>
</evidence>
<dbReference type="EMBL" id="VEVO01000007">
    <property type="protein sequence ID" value="KAF0039882.1"/>
    <property type="molecule type" value="Genomic_DNA"/>
</dbReference>
<dbReference type="Proteomes" id="UP000438429">
    <property type="component" value="Unassembled WGS sequence"/>
</dbReference>
<name>A0A6A4TCG9_SCOMX</name>
<gene>
    <name evidence="1" type="ORF">F2P81_008117</name>
</gene>
<organism evidence="1 2">
    <name type="scientific">Scophthalmus maximus</name>
    <name type="common">Turbot</name>
    <name type="synonym">Psetta maxima</name>
    <dbReference type="NCBI Taxonomy" id="52904"/>
    <lineage>
        <taxon>Eukaryota</taxon>
        <taxon>Metazoa</taxon>
        <taxon>Chordata</taxon>
        <taxon>Craniata</taxon>
        <taxon>Vertebrata</taxon>
        <taxon>Euteleostomi</taxon>
        <taxon>Actinopterygii</taxon>
        <taxon>Neopterygii</taxon>
        <taxon>Teleostei</taxon>
        <taxon>Neoteleostei</taxon>
        <taxon>Acanthomorphata</taxon>
        <taxon>Carangaria</taxon>
        <taxon>Pleuronectiformes</taxon>
        <taxon>Pleuronectoidei</taxon>
        <taxon>Scophthalmidae</taxon>
        <taxon>Scophthalmus</taxon>
    </lineage>
</organism>
<evidence type="ECO:0000313" key="2">
    <source>
        <dbReference type="Proteomes" id="UP000438429"/>
    </source>
</evidence>
<accession>A0A6A4TCG9</accession>
<reference evidence="1 2" key="1">
    <citation type="submission" date="2019-06" db="EMBL/GenBank/DDBJ databases">
        <title>Draft genomes of female and male turbot (Scophthalmus maximus).</title>
        <authorList>
            <person name="Xu H."/>
            <person name="Xu X.-W."/>
            <person name="Shao C."/>
            <person name="Chen S."/>
        </authorList>
    </citation>
    <scope>NUCLEOTIDE SEQUENCE [LARGE SCALE GENOMIC DNA]</scope>
    <source>
        <strain evidence="1">Ysfricsl-2016a</strain>
        <tissue evidence="1">Blood</tissue>
    </source>
</reference>
<dbReference type="AlphaFoldDB" id="A0A6A4TCG9"/>
<comment type="caution">
    <text evidence="1">The sequence shown here is derived from an EMBL/GenBank/DDBJ whole genome shotgun (WGS) entry which is preliminary data.</text>
</comment>